<gene>
    <name evidence="1" type="ORF">E1269_27115</name>
</gene>
<dbReference type="InParanoid" id="A0A4R5CMK4"/>
<accession>A0A4R5CMK4</accession>
<dbReference type="SUPFAM" id="SSF89360">
    <property type="entry name" value="HesB-like domain"/>
    <property type="match status" value="1"/>
</dbReference>
<dbReference type="RefSeq" id="WP_131900489.1">
    <property type="nucleotide sequence ID" value="NZ_SMKZ01000058.1"/>
</dbReference>
<keyword evidence="2" id="KW-1185">Reference proteome</keyword>
<dbReference type="InterPro" id="IPR035903">
    <property type="entry name" value="HesB-like_dom_sf"/>
</dbReference>
<organism evidence="1 2">
    <name type="scientific">Jiangella asiatica</name>
    <dbReference type="NCBI Taxonomy" id="2530372"/>
    <lineage>
        <taxon>Bacteria</taxon>
        <taxon>Bacillati</taxon>
        <taxon>Actinomycetota</taxon>
        <taxon>Actinomycetes</taxon>
        <taxon>Jiangellales</taxon>
        <taxon>Jiangellaceae</taxon>
        <taxon>Jiangella</taxon>
    </lineage>
</organism>
<name>A0A4R5CMK4_9ACTN</name>
<reference evidence="1 2" key="1">
    <citation type="submission" date="2019-03" db="EMBL/GenBank/DDBJ databases">
        <title>Draft genome sequences of novel Actinobacteria.</title>
        <authorList>
            <person name="Sahin N."/>
            <person name="Ay H."/>
            <person name="Saygin H."/>
        </authorList>
    </citation>
    <scope>NUCLEOTIDE SEQUENCE [LARGE SCALE GENOMIC DNA]</scope>
    <source>
        <strain evidence="1 2">5K138</strain>
    </source>
</reference>
<dbReference type="EMBL" id="SMKZ01000058">
    <property type="protein sequence ID" value="TDD99930.1"/>
    <property type="molecule type" value="Genomic_DNA"/>
</dbReference>
<proteinExistence type="predicted"/>
<protein>
    <submittedName>
        <fullName evidence="1">Fe-S cluster assembly protein HesB</fullName>
    </submittedName>
</protein>
<dbReference type="OrthoDB" id="4868950at2"/>
<comment type="caution">
    <text evidence="1">The sequence shown here is derived from an EMBL/GenBank/DDBJ whole genome shotgun (WGS) entry which is preliminary data.</text>
</comment>
<sequence length="97" mass="10013">MLTMTDNAVSAIRSLVHESHVPEGAGLRIAPVVKQDGSPAFAAELAAGPAPLDEVIDIGGARVFLAPAAATALDHKTLGARVSEQGQVRFQVSERGE</sequence>
<dbReference type="Proteomes" id="UP000294739">
    <property type="component" value="Unassembled WGS sequence"/>
</dbReference>
<evidence type="ECO:0000313" key="1">
    <source>
        <dbReference type="EMBL" id="TDD99930.1"/>
    </source>
</evidence>
<dbReference type="AlphaFoldDB" id="A0A4R5CMK4"/>
<evidence type="ECO:0000313" key="2">
    <source>
        <dbReference type="Proteomes" id="UP000294739"/>
    </source>
</evidence>